<evidence type="ECO:0000313" key="1">
    <source>
        <dbReference type="EMBL" id="KAJ8108321.1"/>
    </source>
</evidence>
<protein>
    <submittedName>
        <fullName evidence="1">Uncharacterized protein</fullName>
    </submittedName>
</protein>
<evidence type="ECO:0000313" key="2">
    <source>
        <dbReference type="Proteomes" id="UP001153334"/>
    </source>
</evidence>
<dbReference type="Proteomes" id="UP001153334">
    <property type="component" value="Unassembled WGS sequence"/>
</dbReference>
<organism evidence="1 2">
    <name type="scientific">Nemania bipapillata</name>
    <dbReference type="NCBI Taxonomy" id="110536"/>
    <lineage>
        <taxon>Eukaryota</taxon>
        <taxon>Fungi</taxon>
        <taxon>Dikarya</taxon>
        <taxon>Ascomycota</taxon>
        <taxon>Pezizomycotina</taxon>
        <taxon>Sordariomycetes</taxon>
        <taxon>Xylariomycetidae</taxon>
        <taxon>Xylariales</taxon>
        <taxon>Xylariaceae</taxon>
        <taxon>Nemania</taxon>
    </lineage>
</organism>
<reference evidence="1" key="1">
    <citation type="submission" date="2022-11" db="EMBL/GenBank/DDBJ databases">
        <title>Genome Sequence of Nemania bipapillata.</title>
        <authorList>
            <person name="Buettner E."/>
        </authorList>
    </citation>
    <scope>NUCLEOTIDE SEQUENCE</scope>
    <source>
        <strain evidence="1">CP14</strain>
    </source>
</reference>
<sequence>MLSHALLLGGFAIGIGSCAQSTIKNLIVFGDSYTDAGRLAYFISNGTAPPPGTVIPTTNVTAGGSYGWPYYASQKLGATIYDYAVSGAACSNDIIYRYFDLINGPFPSVIDYEVPAFKADLKYASANPKSTLFKHRTAENSLYALWIGTNDLGNGGFLLDLQTPGKTISDYIDCIWSVFDEIYSTGGRQFALFTQAPLELSPLYKSVENGGDGNDNFWTNKTAYNTPEYEEKILEYTTTVNTIYDYGVPFNLLVKKRWPGSSFIIFDTHQIILDIYNNPEKYLTAPANVTSSYYTCPDPNSGAGCASSEEPLSSFLWYDALHPSSRTDEIIGTELAKALDGKSQYATYYS</sequence>
<keyword evidence="2" id="KW-1185">Reference proteome</keyword>
<accession>A0ACC2HYY8</accession>
<name>A0ACC2HYY8_9PEZI</name>
<dbReference type="EMBL" id="JAPESX010002313">
    <property type="protein sequence ID" value="KAJ8108321.1"/>
    <property type="molecule type" value="Genomic_DNA"/>
</dbReference>
<proteinExistence type="predicted"/>
<gene>
    <name evidence="1" type="ORF">ONZ43_g6460</name>
</gene>
<comment type="caution">
    <text evidence="1">The sequence shown here is derived from an EMBL/GenBank/DDBJ whole genome shotgun (WGS) entry which is preliminary data.</text>
</comment>